<proteinExistence type="predicted"/>
<organism evidence="2 3">
    <name type="scientific">Exidia glandulosa HHB12029</name>
    <dbReference type="NCBI Taxonomy" id="1314781"/>
    <lineage>
        <taxon>Eukaryota</taxon>
        <taxon>Fungi</taxon>
        <taxon>Dikarya</taxon>
        <taxon>Basidiomycota</taxon>
        <taxon>Agaricomycotina</taxon>
        <taxon>Agaricomycetes</taxon>
        <taxon>Auriculariales</taxon>
        <taxon>Exidiaceae</taxon>
        <taxon>Exidia</taxon>
    </lineage>
</organism>
<keyword evidence="3" id="KW-1185">Reference proteome</keyword>
<evidence type="ECO:0000313" key="2">
    <source>
        <dbReference type="EMBL" id="KZV88617.1"/>
    </source>
</evidence>
<evidence type="ECO:0000313" key="3">
    <source>
        <dbReference type="Proteomes" id="UP000077266"/>
    </source>
</evidence>
<sequence>MRRGTGEEDPPVATEREMFCEPDVRGNASRRALLASVRLQTLITQRLNVVLPRRRARVFTTRNSLSCSREVERNGMNVITSCGLGTYDCAVAMHGRRAR</sequence>
<accession>A0A165F9B3</accession>
<name>A0A165F9B3_EXIGL</name>
<dbReference type="InParanoid" id="A0A165F9B3"/>
<reference evidence="2 3" key="1">
    <citation type="journal article" date="2016" name="Mol. Biol. Evol.">
        <title>Comparative Genomics of Early-Diverging Mushroom-Forming Fungi Provides Insights into the Origins of Lignocellulose Decay Capabilities.</title>
        <authorList>
            <person name="Nagy L.G."/>
            <person name="Riley R."/>
            <person name="Tritt A."/>
            <person name="Adam C."/>
            <person name="Daum C."/>
            <person name="Floudas D."/>
            <person name="Sun H."/>
            <person name="Yadav J.S."/>
            <person name="Pangilinan J."/>
            <person name="Larsson K.H."/>
            <person name="Matsuura K."/>
            <person name="Barry K."/>
            <person name="Labutti K."/>
            <person name="Kuo R."/>
            <person name="Ohm R.A."/>
            <person name="Bhattacharya S.S."/>
            <person name="Shirouzu T."/>
            <person name="Yoshinaga Y."/>
            <person name="Martin F.M."/>
            <person name="Grigoriev I.V."/>
            <person name="Hibbett D.S."/>
        </authorList>
    </citation>
    <scope>NUCLEOTIDE SEQUENCE [LARGE SCALE GENOMIC DNA]</scope>
    <source>
        <strain evidence="2 3">HHB12029</strain>
    </source>
</reference>
<dbReference type="EMBL" id="KV426095">
    <property type="protein sequence ID" value="KZV88617.1"/>
    <property type="molecule type" value="Genomic_DNA"/>
</dbReference>
<protein>
    <submittedName>
        <fullName evidence="2">Uncharacterized protein</fullName>
    </submittedName>
</protein>
<dbReference type="Proteomes" id="UP000077266">
    <property type="component" value="Unassembled WGS sequence"/>
</dbReference>
<gene>
    <name evidence="2" type="ORF">EXIGLDRAFT_172665</name>
</gene>
<evidence type="ECO:0000256" key="1">
    <source>
        <dbReference type="SAM" id="MobiDB-lite"/>
    </source>
</evidence>
<feature type="region of interest" description="Disordered" evidence="1">
    <location>
        <begin position="1"/>
        <end position="20"/>
    </location>
</feature>
<dbReference type="AlphaFoldDB" id="A0A165F9B3"/>